<gene>
    <name evidence="2" type="ORF">BRAFLDRAFT_88491</name>
</gene>
<protein>
    <recommendedName>
        <fullName evidence="3">Dynamin-type G domain-containing protein</fullName>
    </recommendedName>
</protein>
<evidence type="ECO:0000313" key="2">
    <source>
        <dbReference type="EMBL" id="EEN49576.1"/>
    </source>
</evidence>
<feature type="region of interest" description="Disordered" evidence="1">
    <location>
        <begin position="58"/>
        <end position="78"/>
    </location>
</feature>
<proteinExistence type="predicted"/>
<dbReference type="AlphaFoldDB" id="C3ZD65"/>
<dbReference type="PANTHER" id="PTHR26392">
    <property type="entry name" value="MITOGEN-ACTIVATED PROTEIN KINASE KINASE KINASE 7-RELATED"/>
    <property type="match status" value="1"/>
</dbReference>
<dbReference type="InParanoid" id="C3ZD65"/>
<accession>C3ZD65</accession>
<name>C3ZD65_BRAFL</name>
<evidence type="ECO:0000256" key="1">
    <source>
        <dbReference type="SAM" id="MobiDB-lite"/>
    </source>
</evidence>
<dbReference type="SUPFAM" id="SSF52540">
    <property type="entry name" value="P-loop containing nucleoside triphosphate hydrolases"/>
    <property type="match status" value="1"/>
</dbReference>
<dbReference type="Gene3D" id="3.40.50.300">
    <property type="entry name" value="P-loop containing nucleotide triphosphate hydrolases"/>
    <property type="match status" value="1"/>
</dbReference>
<dbReference type="InterPro" id="IPR027417">
    <property type="entry name" value="P-loop_NTPase"/>
</dbReference>
<reference evidence="2" key="1">
    <citation type="journal article" date="2008" name="Nature">
        <title>The amphioxus genome and the evolution of the chordate karyotype.</title>
        <authorList>
            <consortium name="US DOE Joint Genome Institute (JGI-PGF)"/>
            <person name="Putnam N.H."/>
            <person name="Butts T."/>
            <person name="Ferrier D.E.K."/>
            <person name="Furlong R.F."/>
            <person name="Hellsten U."/>
            <person name="Kawashima T."/>
            <person name="Robinson-Rechavi M."/>
            <person name="Shoguchi E."/>
            <person name="Terry A."/>
            <person name="Yu J.-K."/>
            <person name="Benito-Gutierrez E.L."/>
            <person name="Dubchak I."/>
            <person name="Garcia-Fernandez J."/>
            <person name="Gibson-Brown J.J."/>
            <person name="Grigoriev I.V."/>
            <person name="Horton A.C."/>
            <person name="de Jong P.J."/>
            <person name="Jurka J."/>
            <person name="Kapitonov V.V."/>
            <person name="Kohara Y."/>
            <person name="Kuroki Y."/>
            <person name="Lindquist E."/>
            <person name="Lucas S."/>
            <person name="Osoegawa K."/>
            <person name="Pennacchio L.A."/>
            <person name="Salamov A.A."/>
            <person name="Satou Y."/>
            <person name="Sauka-Spengler T."/>
            <person name="Schmutz J."/>
            <person name="Shin-I T."/>
            <person name="Toyoda A."/>
            <person name="Bronner-Fraser M."/>
            <person name="Fujiyama A."/>
            <person name="Holland L.Z."/>
            <person name="Holland P.W.H."/>
            <person name="Satoh N."/>
            <person name="Rokhsar D.S."/>
        </authorList>
    </citation>
    <scope>NUCLEOTIDE SEQUENCE [LARGE SCALE GENOMIC DNA]</scope>
    <source>
        <strain evidence="2">S238N-H82</strain>
        <tissue evidence="2">Testes</tissue>
    </source>
</reference>
<dbReference type="EMBL" id="GG666611">
    <property type="protein sequence ID" value="EEN49576.1"/>
    <property type="molecule type" value="Genomic_DNA"/>
</dbReference>
<evidence type="ECO:0008006" key="3">
    <source>
        <dbReference type="Google" id="ProtNLM"/>
    </source>
</evidence>
<dbReference type="eggNOG" id="ENOG502SRT1">
    <property type="taxonomic scope" value="Eukaryota"/>
</dbReference>
<sequence>MAGESSSLLTSGLDPEEVSLTAEDVASAADDLLASLELLVRCGLSTEGLTSVEEAQDRLHHHLQTTERGSEPQQRSPSKVMGAIQDEVERDSHIRKLLSDLFSQAGEYFRGLDQPQREQLDTAAGGVQGWEDKLRWYQDRLTRSDCPILVAGTDTLDIVFQDSVPIMQQLAPYVQQQGDRSAPSPYKKVEIFWPLEYLKGGIVIVDSPGIGESDDMTKRVIGYLPQAFAFIYVINSGTAGGVQEDRLQKLLKMISEKKDGDWLHHFNPEAAIFVCNKWDQVPGKEADEVKHDTWKKLQRCWPGIKEHQLYYLSAKTTLYNKIVTEQKMKTYHTDKVKFMREQAEEMLKSFCEGNNLRKRHDGDVDWNMGMTLLISINLCICLAERIVACLPHLLGTSMMLTPPGPHRATWFPVRLNFTWWTSDRGGSVHRRVCVGKNRIMIKERFFSFLRVELTKARRDVSVTVAVLGLIATPNTIKTFQAIPGGEQTLKGAAPIDETAQAVIRGCATPFAFHKTQISHHVITGHEEV</sequence>
<dbReference type="PANTHER" id="PTHR26392:SF92">
    <property type="entry name" value="PROTEIN KINASE DOMAIN-CONTAINING PROTEIN"/>
    <property type="match status" value="1"/>
</dbReference>
<organism>
    <name type="scientific">Branchiostoma floridae</name>
    <name type="common">Florida lancelet</name>
    <name type="synonym">Amphioxus</name>
    <dbReference type="NCBI Taxonomy" id="7739"/>
    <lineage>
        <taxon>Eukaryota</taxon>
        <taxon>Metazoa</taxon>
        <taxon>Chordata</taxon>
        <taxon>Cephalochordata</taxon>
        <taxon>Leptocardii</taxon>
        <taxon>Amphioxiformes</taxon>
        <taxon>Branchiostomatidae</taxon>
        <taxon>Branchiostoma</taxon>
    </lineage>
</organism>